<dbReference type="AlphaFoldDB" id="A0A5S4F5N2"/>
<evidence type="ECO:0000259" key="1">
    <source>
        <dbReference type="Pfam" id="PF03781"/>
    </source>
</evidence>
<keyword evidence="3" id="KW-1185">Reference proteome</keyword>
<comment type="caution">
    <text evidence="2">The sequence shown here is derived from an EMBL/GenBank/DDBJ whole genome shotgun (WGS) entry which is preliminary data.</text>
</comment>
<dbReference type="Proteomes" id="UP000309128">
    <property type="component" value="Unassembled WGS sequence"/>
</dbReference>
<evidence type="ECO:0000313" key="3">
    <source>
        <dbReference type="Proteomes" id="UP000309128"/>
    </source>
</evidence>
<evidence type="ECO:0000313" key="2">
    <source>
        <dbReference type="EMBL" id="TMR11260.1"/>
    </source>
</evidence>
<dbReference type="GO" id="GO:0120147">
    <property type="term" value="F:formylglycine-generating oxidase activity"/>
    <property type="evidence" value="ECO:0007669"/>
    <property type="project" value="TreeGrafter"/>
</dbReference>
<dbReference type="InterPro" id="IPR005532">
    <property type="entry name" value="SUMF_dom"/>
</dbReference>
<dbReference type="InterPro" id="IPR051043">
    <property type="entry name" value="Sulfatase_Mod_Factor_Kinase"/>
</dbReference>
<dbReference type="PANTHER" id="PTHR23150:SF19">
    <property type="entry name" value="FORMYLGLYCINE-GENERATING ENZYME"/>
    <property type="match status" value="1"/>
</dbReference>
<accession>A0A5S4F5N2</accession>
<dbReference type="SUPFAM" id="SSF56436">
    <property type="entry name" value="C-type lectin-like"/>
    <property type="match status" value="1"/>
</dbReference>
<dbReference type="RefSeq" id="WP_138671177.1">
    <property type="nucleotide sequence ID" value="NZ_VCKY01000162.1"/>
</dbReference>
<sequence length="362" mass="40709">MGEEYAWLYELDPREGDPRGLADIAARLQCEGSTHIAASFYDHAFALDPSDEGIARARAEVLDSLAVVEHRIVFRYVPRRRYLMGSSTGEADEQPVHPVLVGGFWLSETPVSWASFAHLMDWSPPPFSHPKDPPSGDRTMFMLNEANKIRLQYCEDGTVAARDWHAHGAAEGSDLQELFGAVPREDPRRPIRYDRKPMVSVAWEEAVELANRISDDRVTYRLPTEAEWEAAARGGLVGRRYSWGDAAPSRDICDAERFDHFSILPSRQLPPNGYGLYGMCGGVWEWTSDWYDAEYYGQSPAVDPTGPGLGTERVLRGGSWADCADVVTVSFRNSRDQSPWWIGEWGKHMTPNIGFRLCRLQA</sequence>
<dbReference type="EMBL" id="VCKY01000162">
    <property type="protein sequence ID" value="TMR11260.1"/>
    <property type="molecule type" value="Genomic_DNA"/>
</dbReference>
<dbReference type="InterPro" id="IPR042095">
    <property type="entry name" value="SUMF_sf"/>
</dbReference>
<feature type="domain" description="Sulfatase-modifying factor enzyme-like" evidence="1">
    <location>
        <begin position="82"/>
        <end position="357"/>
    </location>
</feature>
<organism evidence="2 3">
    <name type="scientific">Nonomuraea turkmeniaca</name>
    <dbReference type="NCBI Taxonomy" id="103838"/>
    <lineage>
        <taxon>Bacteria</taxon>
        <taxon>Bacillati</taxon>
        <taxon>Actinomycetota</taxon>
        <taxon>Actinomycetes</taxon>
        <taxon>Streptosporangiales</taxon>
        <taxon>Streptosporangiaceae</taxon>
        <taxon>Nonomuraea</taxon>
    </lineage>
</organism>
<reference evidence="2 3" key="1">
    <citation type="submission" date="2019-05" db="EMBL/GenBank/DDBJ databases">
        <title>Draft genome sequence of Nonomuraea turkmeniaca DSM 43926.</title>
        <authorList>
            <person name="Saricaoglu S."/>
            <person name="Isik K."/>
        </authorList>
    </citation>
    <scope>NUCLEOTIDE SEQUENCE [LARGE SCALE GENOMIC DNA]</scope>
    <source>
        <strain evidence="2 3">DSM 43926</strain>
    </source>
</reference>
<name>A0A5S4F5N2_9ACTN</name>
<dbReference type="OrthoDB" id="9768004at2"/>
<protein>
    <submittedName>
        <fullName evidence="2">Formylglycine-generating enzyme family protein</fullName>
    </submittedName>
</protein>
<dbReference type="InterPro" id="IPR016187">
    <property type="entry name" value="CTDL_fold"/>
</dbReference>
<dbReference type="PANTHER" id="PTHR23150">
    <property type="entry name" value="SULFATASE MODIFYING FACTOR 1, 2"/>
    <property type="match status" value="1"/>
</dbReference>
<dbReference type="Pfam" id="PF03781">
    <property type="entry name" value="FGE-sulfatase"/>
    <property type="match status" value="1"/>
</dbReference>
<proteinExistence type="predicted"/>
<dbReference type="Gene3D" id="3.90.1580.10">
    <property type="entry name" value="paralog of FGE (formylglycine-generating enzyme)"/>
    <property type="match status" value="1"/>
</dbReference>
<gene>
    <name evidence="2" type="ORF">ETD86_36360</name>
</gene>